<dbReference type="EMBL" id="JACIDN010000011">
    <property type="protein sequence ID" value="MBB3905320.1"/>
    <property type="molecule type" value="Genomic_DNA"/>
</dbReference>
<reference evidence="4" key="2">
    <citation type="journal article" date="2019" name="Int. J. Syst. Evol. Microbiol.">
        <title>The Global Catalogue of Microorganisms (GCM) 10K type strain sequencing project: providing services to taxonomists for standard genome sequencing and annotation.</title>
        <authorList>
            <consortium name="The Broad Institute Genomics Platform"/>
            <consortium name="The Broad Institute Genome Sequencing Center for Infectious Disease"/>
            <person name="Wu L."/>
            <person name="Ma J."/>
        </authorList>
    </citation>
    <scope>NUCLEOTIDE SEQUENCE [LARGE SCALE GENOMIC DNA]</scope>
    <source>
        <strain evidence="4">NBRC 107710</strain>
    </source>
</reference>
<organism evidence="2 3">
    <name type="scientific">Methylobacterium brachythecii</name>
    <dbReference type="NCBI Taxonomy" id="1176177"/>
    <lineage>
        <taxon>Bacteria</taxon>
        <taxon>Pseudomonadati</taxon>
        <taxon>Pseudomonadota</taxon>
        <taxon>Alphaproteobacteria</taxon>
        <taxon>Hyphomicrobiales</taxon>
        <taxon>Methylobacteriaceae</taxon>
        <taxon>Methylobacterium</taxon>
    </lineage>
</organism>
<dbReference type="RefSeq" id="WP_183512444.1">
    <property type="nucleotide sequence ID" value="NZ_BSPG01000029.1"/>
</dbReference>
<dbReference type="Proteomes" id="UP001156881">
    <property type="component" value="Unassembled WGS sequence"/>
</dbReference>
<dbReference type="EMBL" id="BSPG01000029">
    <property type="protein sequence ID" value="GLS45856.1"/>
    <property type="molecule type" value="Genomic_DNA"/>
</dbReference>
<protein>
    <submittedName>
        <fullName evidence="2">Uncharacterized protein</fullName>
    </submittedName>
</protein>
<accession>A0A7W6AKX8</accession>
<gene>
    <name evidence="1" type="ORF">GCM10007884_38470</name>
    <name evidence="2" type="ORF">GGR33_004853</name>
</gene>
<reference evidence="1" key="4">
    <citation type="submission" date="2023-01" db="EMBL/GenBank/DDBJ databases">
        <title>Draft genome sequence of Methylobacterium brachythecii strain NBRC 107710.</title>
        <authorList>
            <person name="Sun Q."/>
            <person name="Mori K."/>
        </authorList>
    </citation>
    <scope>NUCLEOTIDE SEQUENCE</scope>
    <source>
        <strain evidence="1">NBRC 107710</strain>
    </source>
</reference>
<evidence type="ECO:0000313" key="3">
    <source>
        <dbReference type="Proteomes" id="UP000517759"/>
    </source>
</evidence>
<comment type="caution">
    <text evidence="2">The sequence shown here is derived from an EMBL/GenBank/DDBJ whole genome shotgun (WGS) entry which is preliminary data.</text>
</comment>
<keyword evidence="4" id="KW-1185">Reference proteome</keyword>
<evidence type="ECO:0000313" key="2">
    <source>
        <dbReference type="EMBL" id="MBB3905320.1"/>
    </source>
</evidence>
<proteinExistence type="predicted"/>
<dbReference type="Proteomes" id="UP000517759">
    <property type="component" value="Unassembled WGS sequence"/>
</dbReference>
<name>A0A7W6AKX8_9HYPH</name>
<evidence type="ECO:0000313" key="1">
    <source>
        <dbReference type="EMBL" id="GLS45856.1"/>
    </source>
</evidence>
<sequence length="94" mass="10417">MHPESLDALGKALYGPRYVSALAEALSRHAPQPVQPPHVTMWVKGQRRIPDWVGAAAFRVAERGREELRERAEAVRLILASPFDHGMPSLPPSD</sequence>
<evidence type="ECO:0000313" key="4">
    <source>
        <dbReference type="Proteomes" id="UP001156881"/>
    </source>
</evidence>
<dbReference type="AlphaFoldDB" id="A0A7W6AKX8"/>
<reference evidence="2 3" key="3">
    <citation type="submission" date="2020-08" db="EMBL/GenBank/DDBJ databases">
        <title>Genomic Encyclopedia of Type Strains, Phase IV (KMG-IV): sequencing the most valuable type-strain genomes for metagenomic binning, comparative biology and taxonomic classification.</title>
        <authorList>
            <person name="Goeker M."/>
        </authorList>
    </citation>
    <scope>NUCLEOTIDE SEQUENCE [LARGE SCALE GENOMIC DNA]</scope>
    <source>
        <strain evidence="2 3">DSM 24105</strain>
    </source>
</reference>
<reference evidence="1" key="1">
    <citation type="journal article" date="2014" name="Int. J. Syst. Evol. Microbiol.">
        <title>Complete genome of a new Firmicutes species belonging to the dominant human colonic microbiota ('Ruminococcus bicirculans') reveals two chromosomes and a selective capacity to utilize plant glucans.</title>
        <authorList>
            <consortium name="NISC Comparative Sequencing Program"/>
            <person name="Wegmann U."/>
            <person name="Louis P."/>
            <person name="Goesmann A."/>
            <person name="Henrissat B."/>
            <person name="Duncan S.H."/>
            <person name="Flint H.J."/>
        </authorList>
    </citation>
    <scope>NUCLEOTIDE SEQUENCE</scope>
    <source>
        <strain evidence="1">NBRC 107710</strain>
    </source>
</reference>